<dbReference type="Proteomes" id="UP000499080">
    <property type="component" value="Unassembled WGS sequence"/>
</dbReference>
<dbReference type="EMBL" id="BGPR01136322">
    <property type="protein sequence ID" value="GBN57571.1"/>
    <property type="molecule type" value="Genomic_DNA"/>
</dbReference>
<name>A0A4Y2Q264_ARAVE</name>
<evidence type="ECO:0000313" key="2">
    <source>
        <dbReference type="Proteomes" id="UP000499080"/>
    </source>
</evidence>
<organism evidence="1 2">
    <name type="scientific">Araneus ventricosus</name>
    <name type="common">Orbweaver spider</name>
    <name type="synonym">Epeira ventricosa</name>
    <dbReference type="NCBI Taxonomy" id="182803"/>
    <lineage>
        <taxon>Eukaryota</taxon>
        <taxon>Metazoa</taxon>
        <taxon>Ecdysozoa</taxon>
        <taxon>Arthropoda</taxon>
        <taxon>Chelicerata</taxon>
        <taxon>Arachnida</taxon>
        <taxon>Araneae</taxon>
        <taxon>Araneomorphae</taxon>
        <taxon>Entelegynae</taxon>
        <taxon>Araneoidea</taxon>
        <taxon>Araneidae</taxon>
        <taxon>Araneus</taxon>
    </lineage>
</organism>
<feature type="non-terminal residue" evidence="1">
    <location>
        <position position="196"/>
    </location>
</feature>
<sequence length="196" mass="22884">MGLASTRCWVLWPNKTKSLSDHAVSAYSLNELSSDHLPVKFLIDTGSPVESHKKFLPNWEKYRSHLIRQAEMNPPCGTEDIDAEVERLTAEIITAFNDSGSWRKPINRETTDEINQQVREWNRCKKIWQKTRHPVDKNNLNRAQKYLSKLYRDHNERKTTNLIIGIEPGDDNLWKLVKTYTNERIKMPPIITDSQV</sequence>
<dbReference type="OrthoDB" id="6431035at2759"/>
<keyword evidence="2" id="KW-1185">Reference proteome</keyword>
<gene>
    <name evidence="1" type="ORF">AVEN_221049_1</name>
</gene>
<protein>
    <recommendedName>
        <fullName evidence="3">Endonuclease/exonuclease/phosphatase domain-containing protein</fullName>
    </recommendedName>
</protein>
<evidence type="ECO:0000313" key="1">
    <source>
        <dbReference type="EMBL" id="GBN57571.1"/>
    </source>
</evidence>
<reference evidence="1 2" key="1">
    <citation type="journal article" date="2019" name="Sci. Rep.">
        <title>Orb-weaving spider Araneus ventricosus genome elucidates the spidroin gene catalogue.</title>
        <authorList>
            <person name="Kono N."/>
            <person name="Nakamura H."/>
            <person name="Ohtoshi R."/>
            <person name="Moran D.A.P."/>
            <person name="Shinohara A."/>
            <person name="Yoshida Y."/>
            <person name="Fujiwara M."/>
            <person name="Mori M."/>
            <person name="Tomita M."/>
            <person name="Arakawa K."/>
        </authorList>
    </citation>
    <scope>NUCLEOTIDE SEQUENCE [LARGE SCALE GENOMIC DNA]</scope>
</reference>
<evidence type="ECO:0008006" key="3">
    <source>
        <dbReference type="Google" id="ProtNLM"/>
    </source>
</evidence>
<proteinExistence type="predicted"/>
<accession>A0A4Y2Q264</accession>
<dbReference type="AlphaFoldDB" id="A0A4Y2Q264"/>
<comment type="caution">
    <text evidence="1">The sequence shown here is derived from an EMBL/GenBank/DDBJ whole genome shotgun (WGS) entry which is preliminary data.</text>
</comment>